<feature type="compositionally biased region" description="Polar residues" evidence="2">
    <location>
        <begin position="195"/>
        <end position="204"/>
    </location>
</feature>
<dbReference type="SUPFAM" id="SSF48452">
    <property type="entry name" value="TPR-like"/>
    <property type="match status" value="1"/>
</dbReference>
<dbReference type="AlphaFoldDB" id="A0A8S1F5E2"/>
<name>A0A8S1F5E2_9PELO</name>
<gene>
    <name evidence="3" type="ORF">CBOVIS_LOCUS10652</name>
</gene>
<dbReference type="PANTHER" id="PTHR46014:SF1">
    <property type="entry name" value="TETRATRICOPEPTIDE REPEAT PROTEIN 1"/>
    <property type="match status" value="1"/>
</dbReference>
<accession>A0A8S1F5E2</accession>
<dbReference type="Proteomes" id="UP000494206">
    <property type="component" value="Unassembled WGS sequence"/>
</dbReference>
<reference evidence="3 4" key="1">
    <citation type="submission" date="2020-04" db="EMBL/GenBank/DDBJ databases">
        <authorList>
            <person name="Laetsch R D."/>
            <person name="Stevens L."/>
            <person name="Kumar S."/>
            <person name="Blaxter L. M."/>
        </authorList>
    </citation>
    <scope>NUCLEOTIDE SEQUENCE [LARGE SCALE GENOMIC DNA]</scope>
</reference>
<dbReference type="SMART" id="SM00028">
    <property type="entry name" value="TPR"/>
    <property type="match status" value="3"/>
</dbReference>
<comment type="caution">
    <text evidence="3">The sequence shown here is derived from an EMBL/GenBank/DDBJ whole genome shotgun (WGS) entry which is preliminary data.</text>
</comment>
<dbReference type="PROSITE" id="PS50005">
    <property type="entry name" value="TPR"/>
    <property type="match status" value="1"/>
</dbReference>
<feature type="region of interest" description="Disordered" evidence="2">
    <location>
        <begin position="178"/>
        <end position="213"/>
    </location>
</feature>
<protein>
    <recommendedName>
        <fullName evidence="5">Tetratricopeptide repeat protein</fullName>
    </recommendedName>
</protein>
<evidence type="ECO:0000313" key="3">
    <source>
        <dbReference type="EMBL" id="CAB3408935.1"/>
    </source>
</evidence>
<dbReference type="Pfam" id="PF13424">
    <property type="entry name" value="TPR_12"/>
    <property type="match status" value="1"/>
</dbReference>
<sequence>MAIIEEVVEGVEDIARRCEKLKLEGNAHFNREQYDEAEESYKKALEMCPESEKQRRAILLTNLSAVLTRKKQFTSAIEKATEALELGVWNERSLERRANAYEGEHLYDKAIADIEEILTFCEASKKKKYRERVEELKKKMSADIEEQKEKLFATLKRMGNAVLSPFGMSTDNFQMTQNASGGWQINMKPSKPTEESPTSAATHETNTEKDGAQ</sequence>
<evidence type="ECO:0008006" key="5">
    <source>
        <dbReference type="Google" id="ProtNLM"/>
    </source>
</evidence>
<keyword evidence="4" id="KW-1185">Reference proteome</keyword>
<organism evidence="3 4">
    <name type="scientific">Caenorhabditis bovis</name>
    <dbReference type="NCBI Taxonomy" id="2654633"/>
    <lineage>
        <taxon>Eukaryota</taxon>
        <taxon>Metazoa</taxon>
        <taxon>Ecdysozoa</taxon>
        <taxon>Nematoda</taxon>
        <taxon>Chromadorea</taxon>
        <taxon>Rhabditida</taxon>
        <taxon>Rhabditina</taxon>
        <taxon>Rhabditomorpha</taxon>
        <taxon>Rhabditoidea</taxon>
        <taxon>Rhabditidae</taxon>
        <taxon>Peloderinae</taxon>
        <taxon>Caenorhabditis</taxon>
    </lineage>
</organism>
<dbReference type="Gene3D" id="1.25.40.10">
    <property type="entry name" value="Tetratricopeptide repeat domain"/>
    <property type="match status" value="1"/>
</dbReference>
<dbReference type="OrthoDB" id="1872379at2759"/>
<proteinExistence type="predicted"/>
<dbReference type="InterPro" id="IPR052769">
    <property type="entry name" value="TPR_domain_protein"/>
</dbReference>
<dbReference type="PANTHER" id="PTHR46014">
    <property type="entry name" value="TETRATRICOPEPTIDE REPEAT PROTEIN 1"/>
    <property type="match status" value="1"/>
</dbReference>
<evidence type="ECO:0000256" key="1">
    <source>
        <dbReference type="PROSITE-ProRule" id="PRU00339"/>
    </source>
</evidence>
<keyword evidence="1" id="KW-0802">TPR repeat</keyword>
<dbReference type="EMBL" id="CADEPM010000007">
    <property type="protein sequence ID" value="CAB3408935.1"/>
    <property type="molecule type" value="Genomic_DNA"/>
</dbReference>
<evidence type="ECO:0000313" key="4">
    <source>
        <dbReference type="Proteomes" id="UP000494206"/>
    </source>
</evidence>
<dbReference type="InterPro" id="IPR011990">
    <property type="entry name" value="TPR-like_helical_dom_sf"/>
</dbReference>
<dbReference type="InterPro" id="IPR019734">
    <property type="entry name" value="TPR_rpt"/>
</dbReference>
<feature type="repeat" description="TPR" evidence="1">
    <location>
        <begin position="18"/>
        <end position="51"/>
    </location>
</feature>
<evidence type="ECO:0000256" key="2">
    <source>
        <dbReference type="SAM" id="MobiDB-lite"/>
    </source>
</evidence>